<dbReference type="FunFam" id="3.30.70.380:FF:000001">
    <property type="entry name" value="Phenylalanine--tRNA ligase beta subunit"/>
    <property type="match status" value="1"/>
</dbReference>
<evidence type="ECO:0000259" key="18">
    <source>
        <dbReference type="PROSITE" id="PS51447"/>
    </source>
</evidence>
<dbReference type="GO" id="GO:0000287">
    <property type="term" value="F:magnesium ion binding"/>
    <property type="evidence" value="ECO:0007669"/>
    <property type="project" value="UniProtKB-UniRule"/>
</dbReference>
<comment type="catalytic activity">
    <reaction evidence="14 15">
        <text>tRNA(Phe) + L-phenylalanine + ATP = L-phenylalanyl-tRNA(Phe) + AMP + diphosphate + H(+)</text>
        <dbReference type="Rhea" id="RHEA:19413"/>
        <dbReference type="Rhea" id="RHEA-COMP:9668"/>
        <dbReference type="Rhea" id="RHEA-COMP:9699"/>
        <dbReference type="ChEBI" id="CHEBI:15378"/>
        <dbReference type="ChEBI" id="CHEBI:30616"/>
        <dbReference type="ChEBI" id="CHEBI:33019"/>
        <dbReference type="ChEBI" id="CHEBI:58095"/>
        <dbReference type="ChEBI" id="CHEBI:78442"/>
        <dbReference type="ChEBI" id="CHEBI:78531"/>
        <dbReference type="ChEBI" id="CHEBI:456215"/>
        <dbReference type="EC" id="6.1.1.20"/>
    </reaction>
</comment>
<keyword evidence="10 15" id="KW-0460">Magnesium</keyword>
<feature type="domain" description="FDX-ACB" evidence="18">
    <location>
        <begin position="707"/>
        <end position="800"/>
    </location>
</feature>
<evidence type="ECO:0000256" key="3">
    <source>
        <dbReference type="ARBA" id="ARBA00011209"/>
    </source>
</evidence>
<dbReference type="PANTHER" id="PTHR10947:SF0">
    <property type="entry name" value="PHENYLALANINE--TRNA LIGASE BETA SUBUNIT"/>
    <property type="match status" value="1"/>
</dbReference>
<feature type="binding site" evidence="15">
    <location>
        <position position="470"/>
    </location>
    <ligand>
        <name>Mg(2+)</name>
        <dbReference type="ChEBI" id="CHEBI:18420"/>
        <note>shared with alpha subunit</note>
    </ligand>
</feature>
<dbReference type="InterPro" id="IPR002547">
    <property type="entry name" value="tRNA-bd_dom"/>
</dbReference>
<evidence type="ECO:0000256" key="13">
    <source>
        <dbReference type="ARBA" id="ARBA00023146"/>
    </source>
</evidence>
<evidence type="ECO:0000259" key="17">
    <source>
        <dbReference type="PROSITE" id="PS50886"/>
    </source>
</evidence>
<organism evidence="20 21">
    <name type="scientific">Holzapfeliella floricola DSM 23037 = JCM 16512</name>
    <dbReference type="NCBI Taxonomy" id="1423744"/>
    <lineage>
        <taxon>Bacteria</taxon>
        <taxon>Bacillati</taxon>
        <taxon>Bacillota</taxon>
        <taxon>Bacilli</taxon>
        <taxon>Lactobacillales</taxon>
        <taxon>Lactobacillaceae</taxon>
        <taxon>Holzapfeliella</taxon>
    </lineage>
</organism>
<comment type="similarity">
    <text evidence="2 15">Belongs to the phenylalanyl-tRNA synthetase beta subunit family. Type 1 subfamily.</text>
</comment>
<dbReference type="PROSITE" id="PS50886">
    <property type="entry name" value="TRBD"/>
    <property type="match status" value="1"/>
</dbReference>
<dbReference type="Proteomes" id="UP000051378">
    <property type="component" value="Unassembled WGS sequence"/>
</dbReference>
<feature type="binding site" evidence="15">
    <location>
        <position position="467"/>
    </location>
    <ligand>
        <name>Mg(2+)</name>
        <dbReference type="ChEBI" id="CHEBI:18420"/>
        <note>shared with alpha subunit</note>
    </ligand>
</feature>
<keyword evidence="13 15" id="KW-0030">Aminoacyl-tRNA synthetase</keyword>
<dbReference type="PROSITE" id="PS51447">
    <property type="entry name" value="FDX_ACB"/>
    <property type="match status" value="1"/>
</dbReference>
<gene>
    <name evidence="15" type="primary">pheT</name>
    <name evidence="20" type="ORF">FC86_GL000993</name>
</gene>
<dbReference type="InterPro" id="IPR033714">
    <property type="entry name" value="tRNA_bind_bactPheRS"/>
</dbReference>
<dbReference type="InterPro" id="IPR005147">
    <property type="entry name" value="tRNA_synthase_B5-dom"/>
</dbReference>
<dbReference type="Gene3D" id="3.30.70.380">
    <property type="entry name" value="Ferrodoxin-fold anticodon-binding domain"/>
    <property type="match status" value="1"/>
</dbReference>
<keyword evidence="21" id="KW-1185">Reference proteome</keyword>
<evidence type="ECO:0000259" key="19">
    <source>
        <dbReference type="PROSITE" id="PS51483"/>
    </source>
</evidence>
<evidence type="ECO:0000256" key="10">
    <source>
        <dbReference type="ARBA" id="ARBA00022842"/>
    </source>
</evidence>
<dbReference type="AlphaFoldDB" id="A0A0R2DIK4"/>
<dbReference type="NCBIfam" id="TIGR00472">
    <property type="entry name" value="pheT_bact"/>
    <property type="match status" value="1"/>
</dbReference>
<comment type="subunit">
    <text evidence="3 15">Tetramer of two alpha and two beta subunits.</text>
</comment>
<dbReference type="RefSeq" id="WP_056975191.1">
    <property type="nucleotide sequence ID" value="NZ_AYZL01000020.1"/>
</dbReference>
<sequence>MLVSYNWLKDYLDVTVDPADLAETITRTGIEIETLEHPQEGLKKIVVGHVLSLKNHEDSDHLRVAQVDVGEEEPYQIVCGAPNIAEDQYVIVALPNSRIAGNEKIKKGKLRGVVSQGMICGLQEIGFSDSVVPEEVKDGIYVFEDAIAPGTEVYEALGMDDYILDFDITPNRADTLSMEGAAYEVGAILSQNPNLKIPEVSEDSQSFDSQVKVSLDLDESAVSNYRLRYLTDVNIAKSPLWMQTRLMNAGTRPVNNVVDALQYAMIEMGQPLAAFDADKIEGDLQVRFAKSGETIQLKDQDPIELGTEDIVIADNQKILALGGVVTSTAAEVDEKTTSLVLQSAIYDGALVRKSAQRHGVRTDSSARFEKGINWDNTQKAIDYLAQLIAENGQAKVLAGTKVIRDTQKSPVVIDITTARINHVLGTELSTADIIAIFERLQFGVVAEGDTLSVSVPARRFDISIDADLVEEVARLYGYDNLPTVLPVVEQTIGGYDRQQQALNKARDLLVGFGLDETINYSLTTHDKAISFVKEAKDVIALDWPMTKEHEVLRQNLVSGLLDSAVYNAARKQTDLRLFEQGRVFSQENGQNQEVDHIAGLYAGQNRPNNWQNDVKNFDFYEVKGQVEAFLKAMGFTKATSYVAEPIKGMHPTRTAAIYYGDQYVGFVGQIDPRELPKTKLKEVYAFELDMETLLSIDVEPTVSKEAPKYPAIKRDLSLLVDEAITNSQITSVIDENGGKHLRDVQVFDVYSGDKLEVGKQSIAYQLTFQDFAQTLKDDSVNKAIEAITQALTSELNISVR</sequence>
<protein>
    <recommendedName>
        <fullName evidence="15">Phenylalanine--tRNA ligase beta subunit</fullName>
        <ecNumber evidence="15">6.1.1.20</ecNumber>
    </recommendedName>
    <alternativeName>
        <fullName evidence="15">Phenylalanyl-tRNA synthetase beta subunit</fullName>
        <shortName evidence="15">PheRS</shortName>
    </alternativeName>
</protein>
<dbReference type="InterPro" id="IPR020825">
    <property type="entry name" value="Phe-tRNA_synthase-like_B3/B4"/>
</dbReference>
<dbReference type="InterPro" id="IPR009061">
    <property type="entry name" value="DNA-bd_dom_put_sf"/>
</dbReference>
<keyword evidence="6 15" id="KW-0436">Ligase</keyword>
<dbReference type="Gene3D" id="3.30.930.10">
    <property type="entry name" value="Bira Bifunctional Protein, Domain 2"/>
    <property type="match status" value="1"/>
</dbReference>
<dbReference type="NCBIfam" id="NF045760">
    <property type="entry name" value="YtpR"/>
    <property type="match status" value="1"/>
</dbReference>
<accession>A0A0R2DIK4</accession>
<evidence type="ECO:0000256" key="14">
    <source>
        <dbReference type="ARBA" id="ARBA00049255"/>
    </source>
</evidence>
<dbReference type="SUPFAM" id="SSF56037">
    <property type="entry name" value="PheT/TilS domain"/>
    <property type="match status" value="1"/>
</dbReference>
<feature type="binding site" evidence="15">
    <location>
        <position position="471"/>
    </location>
    <ligand>
        <name>Mg(2+)</name>
        <dbReference type="ChEBI" id="CHEBI:18420"/>
        <note>shared with alpha subunit</note>
    </ligand>
</feature>
<keyword evidence="7 15" id="KW-0479">Metal-binding</keyword>
<evidence type="ECO:0000256" key="4">
    <source>
        <dbReference type="ARBA" id="ARBA00022490"/>
    </source>
</evidence>
<dbReference type="InterPro" id="IPR004532">
    <property type="entry name" value="Phe-tRNA-ligase_IIc_bsu_bact"/>
</dbReference>
<feature type="domain" description="TRNA-binding" evidence="17">
    <location>
        <begin position="39"/>
        <end position="154"/>
    </location>
</feature>
<dbReference type="SMART" id="SM00896">
    <property type="entry name" value="FDX-ACB"/>
    <property type="match status" value="1"/>
</dbReference>
<dbReference type="GO" id="GO:0140096">
    <property type="term" value="F:catalytic activity, acting on a protein"/>
    <property type="evidence" value="ECO:0007669"/>
    <property type="project" value="UniProtKB-ARBA"/>
</dbReference>
<feature type="binding site" evidence="15">
    <location>
        <position position="461"/>
    </location>
    <ligand>
        <name>Mg(2+)</name>
        <dbReference type="ChEBI" id="CHEBI:18420"/>
        <note>shared with alpha subunit</note>
    </ligand>
</feature>
<dbReference type="PANTHER" id="PTHR10947">
    <property type="entry name" value="PHENYLALANYL-TRNA SYNTHETASE BETA CHAIN AND LEUCINE-RICH REPEAT-CONTAINING PROTEIN 47"/>
    <property type="match status" value="1"/>
</dbReference>
<dbReference type="PATRIC" id="fig|1423744.4.peg.1020"/>
<dbReference type="STRING" id="1423744.FC86_GL000993"/>
<dbReference type="InterPro" id="IPR005146">
    <property type="entry name" value="B3/B4_tRNA-bd"/>
</dbReference>
<dbReference type="FunFam" id="3.30.930.10:FF:000022">
    <property type="entry name" value="Phenylalanine--tRNA ligase beta subunit"/>
    <property type="match status" value="1"/>
</dbReference>
<dbReference type="InterPro" id="IPR036690">
    <property type="entry name" value="Fdx_antiC-bd_sf"/>
</dbReference>
<dbReference type="InterPro" id="IPR045060">
    <property type="entry name" value="Phe-tRNA-ligase_IIc_bsu"/>
</dbReference>
<dbReference type="Pfam" id="PF17759">
    <property type="entry name" value="tRNA_synthFbeta"/>
    <property type="match status" value="1"/>
</dbReference>
<dbReference type="GO" id="GO:0006432">
    <property type="term" value="P:phenylalanyl-tRNA aminoacylation"/>
    <property type="evidence" value="ECO:0007669"/>
    <property type="project" value="UniProtKB-UniRule"/>
</dbReference>
<dbReference type="SUPFAM" id="SSF50249">
    <property type="entry name" value="Nucleic acid-binding proteins"/>
    <property type="match status" value="1"/>
</dbReference>
<dbReference type="EC" id="6.1.1.20" evidence="15"/>
<keyword evidence="8 15" id="KW-0547">Nucleotide-binding</keyword>
<proteinExistence type="inferred from homology"/>
<dbReference type="FunFam" id="3.30.56.10:FF:000002">
    <property type="entry name" value="Phenylalanine--tRNA ligase beta subunit"/>
    <property type="match status" value="1"/>
</dbReference>
<comment type="subcellular location">
    <subcellularLocation>
        <location evidence="1 15">Cytoplasm</location>
    </subcellularLocation>
</comment>
<dbReference type="PROSITE" id="PS51483">
    <property type="entry name" value="B5"/>
    <property type="match status" value="1"/>
</dbReference>
<keyword evidence="11 16" id="KW-0694">RNA-binding</keyword>
<evidence type="ECO:0000256" key="6">
    <source>
        <dbReference type="ARBA" id="ARBA00022598"/>
    </source>
</evidence>
<dbReference type="Gene3D" id="3.50.40.10">
    <property type="entry name" value="Phenylalanyl-trna Synthetase, Chain B, domain 3"/>
    <property type="match status" value="1"/>
</dbReference>
<dbReference type="SUPFAM" id="SSF46955">
    <property type="entry name" value="Putative DNA-binding domain"/>
    <property type="match status" value="1"/>
</dbReference>
<dbReference type="CDD" id="cd02796">
    <property type="entry name" value="tRNA_bind_bactPheRS"/>
    <property type="match status" value="1"/>
</dbReference>
<evidence type="ECO:0000313" key="21">
    <source>
        <dbReference type="Proteomes" id="UP000051378"/>
    </source>
</evidence>
<dbReference type="Gene3D" id="3.30.56.10">
    <property type="match status" value="2"/>
</dbReference>
<dbReference type="Pfam" id="PF03483">
    <property type="entry name" value="B3_4"/>
    <property type="match status" value="1"/>
</dbReference>
<dbReference type="InterPro" id="IPR012340">
    <property type="entry name" value="NA-bd_OB-fold"/>
</dbReference>
<dbReference type="CDD" id="cd00769">
    <property type="entry name" value="PheRS_beta_core"/>
    <property type="match status" value="1"/>
</dbReference>
<keyword evidence="4 15" id="KW-0963">Cytoplasm</keyword>
<evidence type="ECO:0000256" key="12">
    <source>
        <dbReference type="ARBA" id="ARBA00022917"/>
    </source>
</evidence>
<evidence type="ECO:0000256" key="16">
    <source>
        <dbReference type="PROSITE-ProRule" id="PRU00209"/>
    </source>
</evidence>
<dbReference type="GO" id="GO:0004826">
    <property type="term" value="F:phenylalanine-tRNA ligase activity"/>
    <property type="evidence" value="ECO:0007669"/>
    <property type="project" value="UniProtKB-UniRule"/>
</dbReference>
<evidence type="ECO:0000256" key="11">
    <source>
        <dbReference type="ARBA" id="ARBA00022884"/>
    </source>
</evidence>
<dbReference type="EMBL" id="AYZL01000020">
    <property type="protein sequence ID" value="KRN03881.1"/>
    <property type="molecule type" value="Genomic_DNA"/>
</dbReference>
<dbReference type="SMART" id="SM00873">
    <property type="entry name" value="B3_4"/>
    <property type="match status" value="1"/>
</dbReference>
<reference evidence="20 21" key="1">
    <citation type="journal article" date="2015" name="Genome Announc.">
        <title>Expanding the biotechnology potential of lactobacilli through comparative genomics of 213 strains and associated genera.</title>
        <authorList>
            <person name="Sun Z."/>
            <person name="Harris H.M."/>
            <person name="McCann A."/>
            <person name="Guo C."/>
            <person name="Argimon S."/>
            <person name="Zhang W."/>
            <person name="Yang X."/>
            <person name="Jeffery I.B."/>
            <person name="Cooney J.C."/>
            <person name="Kagawa T.F."/>
            <person name="Liu W."/>
            <person name="Song Y."/>
            <person name="Salvetti E."/>
            <person name="Wrobel A."/>
            <person name="Rasinkangas P."/>
            <person name="Parkhill J."/>
            <person name="Rea M.C."/>
            <person name="O'Sullivan O."/>
            <person name="Ritari J."/>
            <person name="Douillard F.P."/>
            <person name="Paul Ross R."/>
            <person name="Yang R."/>
            <person name="Briner A.E."/>
            <person name="Felis G.E."/>
            <person name="de Vos W.M."/>
            <person name="Barrangou R."/>
            <person name="Klaenhammer T.R."/>
            <person name="Caufield P.W."/>
            <person name="Cui Y."/>
            <person name="Zhang H."/>
            <person name="O'Toole P.W."/>
        </authorList>
    </citation>
    <scope>NUCLEOTIDE SEQUENCE [LARGE SCALE GENOMIC DNA]</scope>
    <source>
        <strain evidence="20 21">DSM 23037</strain>
    </source>
</reference>
<dbReference type="HAMAP" id="MF_00283">
    <property type="entry name" value="Phe_tRNA_synth_beta1"/>
    <property type="match status" value="1"/>
</dbReference>
<evidence type="ECO:0000256" key="5">
    <source>
        <dbReference type="ARBA" id="ARBA00022555"/>
    </source>
</evidence>
<dbReference type="Gene3D" id="2.40.50.140">
    <property type="entry name" value="Nucleic acid-binding proteins"/>
    <property type="match status" value="1"/>
</dbReference>
<dbReference type="GO" id="GO:0009328">
    <property type="term" value="C:phenylalanine-tRNA ligase complex"/>
    <property type="evidence" value="ECO:0007669"/>
    <property type="project" value="TreeGrafter"/>
</dbReference>
<name>A0A0R2DIK4_9LACO</name>
<dbReference type="FunFam" id="2.40.50.140:FF:000045">
    <property type="entry name" value="Phenylalanine--tRNA ligase beta subunit"/>
    <property type="match status" value="1"/>
</dbReference>
<dbReference type="Pfam" id="PF01588">
    <property type="entry name" value="tRNA_bind"/>
    <property type="match status" value="1"/>
</dbReference>
<dbReference type="GO" id="GO:0005524">
    <property type="term" value="F:ATP binding"/>
    <property type="evidence" value="ECO:0007669"/>
    <property type="project" value="UniProtKB-UniRule"/>
</dbReference>
<evidence type="ECO:0000256" key="7">
    <source>
        <dbReference type="ARBA" id="ARBA00022723"/>
    </source>
</evidence>
<keyword evidence="9 15" id="KW-0067">ATP-binding</keyword>
<comment type="caution">
    <text evidence="20">The sequence shown here is derived from an EMBL/GenBank/DDBJ whole genome shotgun (WGS) entry which is preliminary data.</text>
</comment>
<dbReference type="SUPFAM" id="SSF55681">
    <property type="entry name" value="Class II aaRS and biotin synthetases"/>
    <property type="match status" value="1"/>
</dbReference>
<dbReference type="InterPro" id="IPR005121">
    <property type="entry name" value="Fdx_antiC-bd"/>
</dbReference>
<dbReference type="SUPFAM" id="SSF54991">
    <property type="entry name" value="Anticodon-binding domain of PheRS"/>
    <property type="match status" value="1"/>
</dbReference>
<evidence type="ECO:0000256" key="9">
    <source>
        <dbReference type="ARBA" id="ARBA00022840"/>
    </source>
</evidence>
<comment type="cofactor">
    <cofactor evidence="15">
        <name>Mg(2+)</name>
        <dbReference type="ChEBI" id="CHEBI:18420"/>
    </cofactor>
    <text evidence="15">Binds 2 magnesium ions per tetramer.</text>
</comment>
<keyword evidence="12 15" id="KW-0648">Protein biosynthesis</keyword>
<dbReference type="GO" id="GO:0016740">
    <property type="term" value="F:transferase activity"/>
    <property type="evidence" value="ECO:0007669"/>
    <property type="project" value="UniProtKB-ARBA"/>
</dbReference>
<keyword evidence="5 16" id="KW-0820">tRNA-binding</keyword>
<evidence type="ECO:0000313" key="20">
    <source>
        <dbReference type="EMBL" id="KRN03881.1"/>
    </source>
</evidence>
<dbReference type="Pfam" id="PF03484">
    <property type="entry name" value="B5"/>
    <property type="match status" value="1"/>
</dbReference>
<dbReference type="GO" id="GO:0000049">
    <property type="term" value="F:tRNA binding"/>
    <property type="evidence" value="ECO:0007669"/>
    <property type="project" value="UniProtKB-UniRule"/>
</dbReference>
<dbReference type="Pfam" id="PF03147">
    <property type="entry name" value="FDX-ACB"/>
    <property type="match status" value="1"/>
</dbReference>
<dbReference type="SMART" id="SM00874">
    <property type="entry name" value="B5"/>
    <property type="match status" value="1"/>
</dbReference>
<dbReference type="InterPro" id="IPR045864">
    <property type="entry name" value="aa-tRNA-synth_II/BPL/LPL"/>
</dbReference>
<evidence type="ECO:0000256" key="8">
    <source>
        <dbReference type="ARBA" id="ARBA00022741"/>
    </source>
</evidence>
<evidence type="ECO:0000256" key="2">
    <source>
        <dbReference type="ARBA" id="ARBA00008653"/>
    </source>
</evidence>
<evidence type="ECO:0000256" key="1">
    <source>
        <dbReference type="ARBA" id="ARBA00004496"/>
    </source>
</evidence>
<dbReference type="InterPro" id="IPR041616">
    <property type="entry name" value="PheRS_beta_core"/>
</dbReference>
<dbReference type="OrthoDB" id="9805455at2"/>
<evidence type="ECO:0000256" key="15">
    <source>
        <dbReference type="HAMAP-Rule" id="MF_00283"/>
    </source>
</evidence>
<feature type="domain" description="B5" evidence="19">
    <location>
        <begin position="408"/>
        <end position="483"/>
    </location>
</feature>